<evidence type="ECO:0000313" key="6">
    <source>
        <dbReference type="Proteomes" id="UP000075885"/>
    </source>
</evidence>
<keyword evidence="1" id="KW-1015">Disulfide bond</keyword>
<keyword evidence="3" id="KW-0732">Signal</keyword>
<evidence type="ECO:0000256" key="2">
    <source>
        <dbReference type="ARBA" id="ARBA00053344"/>
    </source>
</evidence>
<evidence type="ECO:0000256" key="3">
    <source>
        <dbReference type="SAM" id="SignalP"/>
    </source>
</evidence>
<dbReference type="NCBIfam" id="NF040941">
    <property type="entry name" value="GGGWT_bact"/>
    <property type="match status" value="1"/>
</dbReference>
<feature type="chain" id="PRO_5008130725" description="Fibrinogen C-terminal domain-containing protein" evidence="3">
    <location>
        <begin position="22"/>
        <end position="298"/>
    </location>
</feature>
<organism evidence="5 6">
    <name type="scientific">Anopheles epiroticus</name>
    <dbReference type="NCBI Taxonomy" id="199890"/>
    <lineage>
        <taxon>Eukaryota</taxon>
        <taxon>Metazoa</taxon>
        <taxon>Ecdysozoa</taxon>
        <taxon>Arthropoda</taxon>
        <taxon>Hexapoda</taxon>
        <taxon>Insecta</taxon>
        <taxon>Pterygota</taxon>
        <taxon>Neoptera</taxon>
        <taxon>Endopterygota</taxon>
        <taxon>Diptera</taxon>
        <taxon>Nematocera</taxon>
        <taxon>Culicoidea</taxon>
        <taxon>Culicidae</taxon>
        <taxon>Anophelinae</taxon>
        <taxon>Anopheles</taxon>
    </lineage>
</organism>
<proteinExistence type="predicted"/>
<dbReference type="Pfam" id="PF00147">
    <property type="entry name" value="Fibrinogen_C"/>
    <property type="match status" value="1"/>
</dbReference>
<dbReference type="InterPro" id="IPR014716">
    <property type="entry name" value="Fibrinogen_a/b/g_C_1"/>
</dbReference>
<accession>A0A182P2V4</accession>
<sequence>MRRSIVACLFILCTICFEIESNTTGYGYEMITMRLDSLQGLESDLVTYTNETVQQLSKMVQLLTRLLTNNISNPTVPGTPKPVGASCRDVPSRSSGIYRIDPDHPFNEPMTVLCDQQYEGGGWTVIQRRYDGSVNFFRDWKDYKHGFGTLHGEFWLGLENIYRLTNVAKHELAVVLMDFDGTVRTARYDKFRIAPETLHYGLIELGNCNPCNAGDSLNVHLNESFSTYDRDHSKAPFNCAAKFRGGWWFYRCHRCHLNGEYLNGKLTEAQDSEGLMWMDFRGQKYSLQSTKMMIRPIK</sequence>
<dbReference type="PANTHER" id="PTHR19143">
    <property type="entry name" value="FIBRINOGEN/TENASCIN/ANGIOPOEITIN"/>
    <property type="match status" value="1"/>
</dbReference>
<reference evidence="6" key="1">
    <citation type="submission" date="2013-03" db="EMBL/GenBank/DDBJ databases">
        <title>The Genome Sequence of Anopheles epiroticus epiroticus2.</title>
        <authorList>
            <consortium name="The Broad Institute Genomics Platform"/>
            <person name="Neafsey D.E."/>
            <person name="Howell P."/>
            <person name="Walker B."/>
            <person name="Young S.K."/>
            <person name="Zeng Q."/>
            <person name="Gargeya S."/>
            <person name="Fitzgerald M."/>
            <person name="Haas B."/>
            <person name="Abouelleil A."/>
            <person name="Allen A.W."/>
            <person name="Alvarado L."/>
            <person name="Arachchi H.M."/>
            <person name="Berlin A.M."/>
            <person name="Chapman S.B."/>
            <person name="Gainer-Dewar J."/>
            <person name="Goldberg J."/>
            <person name="Griggs A."/>
            <person name="Gujja S."/>
            <person name="Hansen M."/>
            <person name="Howarth C."/>
            <person name="Imamovic A."/>
            <person name="Ireland A."/>
            <person name="Larimer J."/>
            <person name="McCowan C."/>
            <person name="Murphy C."/>
            <person name="Pearson M."/>
            <person name="Poon T.W."/>
            <person name="Priest M."/>
            <person name="Roberts A."/>
            <person name="Saif S."/>
            <person name="Shea T."/>
            <person name="Sisk P."/>
            <person name="Sykes S."/>
            <person name="Wortman J."/>
            <person name="Nusbaum C."/>
            <person name="Birren B."/>
        </authorList>
    </citation>
    <scope>NUCLEOTIDE SEQUENCE [LARGE SCALE GENOMIC DNA]</scope>
    <source>
        <strain evidence="6">Epiroticus2</strain>
    </source>
</reference>
<dbReference type="Proteomes" id="UP000075885">
    <property type="component" value="Unassembled WGS sequence"/>
</dbReference>
<dbReference type="SMART" id="SM00186">
    <property type="entry name" value="FBG"/>
    <property type="match status" value="1"/>
</dbReference>
<evidence type="ECO:0000256" key="1">
    <source>
        <dbReference type="ARBA" id="ARBA00023157"/>
    </source>
</evidence>
<dbReference type="GO" id="GO:0030246">
    <property type="term" value="F:carbohydrate binding"/>
    <property type="evidence" value="ECO:0007669"/>
    <property type="project" value="UniProtKB-ARBA"/>
</dbReference>
<evidence type="ECO:0000259" key="4">
    <source>
        <dbReference type="PROSITE" id="PS51406"/>
    </source>
</evidence>
<dbReference type="AlphaFoldDB" id="A0A182P2V4"/>
<keyword evidence="6" id="KW-1185">Reference proteome</keyword>
<name>A0A182P2V4_9DIPT</name>
<dbReference type="SUPFAM" id="SSF56496">
    <property type="entry name" value="Fibrinogen C-terminal domain-like"/>
    <property type="match status" value="1"/>
</dbReference>
<dbReference type="InterPro" id="IPR002181">
    <property type="entry name" value="Fibrinogen_a/b/g_C_dom"/>
</dbReference>
<feature type="signal peptide" evidence="3">
    <location>
        <begin position="1"/>
        <end position="21"/>
    </location>
</feature>
<dbReference type="STRING" id="199890.A0A182P2V4"/>
<dbReference type="PANTHER" id="PTHR19143:SF327">
    <property type="entry name" value="FI21813P1-RELATED"/>
    <property type="match status" value="1"/>
</dbReference>
<dbReference type="InterPro" id="IPR036056">
    <property type="entry name" value="Fibrinogen-like_C"/>
</dbReference>
<protein>
    <recommendedName>
        <fullName evidence="4">Fibrinogen C-terminal domain-containing protein</fullName>
    </recommendedName>
</protein>
<feature type="domain" description="Fibrinogen C-terminal" evidence="4">
    <location>
        <begin position="78"/>
        <end position="298"/>
    </location>
</feature>
<dbReference type="GO" id="GO:0005615">
    <property type="term" value="C:extracellular space"/>
    <property type="evidence" value="ECO:0007669"/>
    <property type="project" value="TreeGrafter"/>
</dbReference>
<comment type="function">
    <text evidence="2">Lectin involved in innate immunity. Agglutinates all types of human erythrocytes, Gram-positive and Gram-negative bacteria. Has a stronger agglutinating activity towards Gram-negative bacteria than towards Gram-positive bacteria. Specifically recognizes acetyl group-containing substances on agglutinated cells. The hemagglutinating activity was inhibited by EDTA, acetyl group-containing mono- and disaccharides, N-acetyl derivatives of amino acids, other acetyl group-containing substances, propionamide and benzamide. Enhances the antimicrobial activity of big defensin against Gram-positive bacteria but not against Gram-negative bacteria.</text>
</comment>
<dbReference type="PROSITE" id="PS51406">
    <property type="entry name" value="FIBRINOGEN_C_2"/>
    <property type="match status" value="1"/>
</dbReference>
<dbReference type="FunFam" id="3.90.215.10:FF:000001">
    <property type="entry name" value="Tenascin isoform 1"/>
    <property type="match status" value="1"/>
</dbReference>
<dbReference type="EnsemblMetazoa" id="AEPI001240-RA">
    <property type="protein sequence ID" value="AEPI001240-PA"/>
    <property type="gene ID" value="AEPI001240"/>
</dbReference>
<dbReference type="Gene3D" id="3.90.215.10">
    <property type="entry name" value="Gamma Fibrinogen, chain A, domain 1"/>
    <property type="match status" value="1"/>
</dbReference>
<dbReference type="InterPro" id="IPR050373">
    <property type="entry name" value="Fibrinogen_C-term_domain"/>
</dbReference>
<reference evidence="5" key="2">
    <citation type="submission" date="2020-05" db="UniProtKB">
        <authorList>
            <consortium name="EnsemblMetazoa"/>
        </authorList>
    </citation>
    <scope>IDENTIFICATION</scope>
    <source>
        <strain evidence="5">Epiroticus2</strain>
    </source>
</reference>
<dbReference type="CDD" id="cd00087">
    <property type="entry name" value="FReD"/>
    <property type="match status" value="1"/>
</dbReference>
<evidence type="ECO:0000313" key="5">
    <source>
        <dbReference type="EnsemblMetazoa" id="AEPI001240-PA"/>
    </source>
</evidence>
<dbReference type="VEuPathDB" id="VectorBase:AEPI001240"/>